<keyword evidence="2" id="KW-1185">Reference proteome</keyword>
<reference evidence="1" key="2">
    <citation type="submission" date="2022-06" db="UniProtKB">
        <authorList>
            <consortium name="EnsemblMetazoa"/>
        </authorList>
    </citation>
    <scope>IDENTIFICATION</scope>
    <source>
        <strain evidence="1">PS312</strain>
    </source>
</reference>
<proteinExistence type="predicted"/>
<evidence type="ECO:0000313" key="2">
    <source>
        <dbReference type="Proteomes" id="UP000005239"/>
    </source>
</evidence>
<accession>A0A2A6C1B2</accession>
<name>A0A2A6C1B2_PRIPA</name>
<gene>
    <name evidence="1" type="primary">WBGene00284248</name>
</gene>
<evidence type="ECO:0000313" key="1">
    <source>
        <dbReference type="EnsemblMetazoa" id="PPA45879.1"/>
    </source>
</evidence>
<organism evidence="1 2">
    <name type="scientific">Pristionchus pacificus</name>
    <name type="common">Parasitic nematode worm</name>
    <dbReference type="NCBI Taxonomy" id="54126"/>
    <lineage>
        <taxon>Eukaryota</taxon>
        <taxon>Metazoa</taxon>
        <taxon>Ecdysozoa</taxon>
        <taxon>Nematoda</taxon>
        <taxon>Chromadorea</taxon>
        <taxon>Rhabditida</taxon>
        <taxon>Rhabditina</taxon>
        <taxon>Diplogasteromorpha</taxon>
        <taxon>Diplogasteroidea</taxon>
        <taxon>Neodiplogasteridae</taxon>
        <taxon>Pristionchus</taxon>
    </lineage>
</organism>
<dbReference type="Proteomes" id="UP000005239">
    <property type="component" value="Unassembled WGS sequence"/>
</dbReference>
<protein>
    <submittedName>
        <fullName evidence="1">Uncharacterized protein</fullName>
    </submittedName>
</protein>
<dbReference type="EnsemblMetazoa" id="PPA45879.1">
    <property type="protein sequence ID" value="PPA45879.1"/>
    <property type="gene ID" value="WBGene00284248"/>
</dbReference>
<dbReference type="AlphaFoldDB" id="A0A2A6C1B2"/>
<accession>A0A8R1Z6X6</accession>
<sequence>MCSGVADSMYRSSRLTLSPPALMLLVEQLGNFLQSFPLIRTVVDRLLDELSSALPPHLRRSFAVLADASVSSEL</sequence>
<reference evidence="2" key="1">
    <citation type="journal article" date="2008" name="Nat. Genet.">
        <title>The Pristionchus pacificus genome provides a unique perspective on nematode lifestyle and parasitism.</title>
        <authorList>
            <person name="Dieterich C."/>
            <person name="Clifton S.W."/>
            <person name="Schuster L.N."/>
            <person name="Chinwalla A."/>
            <person name="Delehaunty K."/>
            <person name="Dinkelacker I."/>
            <person name="Fulton L."/>
            <person name="Fulton R."/>
            <person name="Godfrey J."/>
            <person name="Minx P."/>
            <person name="Mitreva M."/>
            <person name="Roeseler W."/>
            <person name="Tian H."/>
            <person name="Witte H."/>
            <person name="Yang S.P."/>
            <person name="Wilson R.K."/>
            <person name="Sommer R.J."/>
        </authorList>
    </citation>
    <scope>NUCLEOTIDE SEQUENCE [LARGE SCALE GENOMIC DNA]</scope>
    <source>
        <strain evidence="2">PS312</strain>
    </source>
</reference>